<keyword evidence="2" id="KW-1185">Reference proteome</keyword>
<reference evidence="1" key="2">
    <citation type="submission" date="2021-02" db="EMBL/GenBank/DDBJ databases">
        <authorList>
            <person name="Kimball J.A."/>
            <person name="Haas M.W."/>
            <person name="Macchietto M."/>
            <person name="Kono T."/>
            <person name="Duquette J."/>
            <person name="Shao M."/>
        </authorList>
    </citation>
    <scope>NUCLEOTIDE SEQUENCE</scope>
    <source>
        <tissue evidence="1">Fresh leaf tissue</tissue>
    </source>
</reference>
<comment type="caution">
    <text evidence="1">The sequence shown here is derived from an EMBL/GenBank/DDBJ whole genome shotgun (WGS) entry which is preliminary data.</text>
</comment>
<organism evidence="1 2">
    <name type="scientific">Zizania palustris</name>
    <name type="common">Northern wild rice</name>
    <dbReference type="NCBI Taxonomy" id="103762"/>
    <lineage>
        <taxon>Eukaryota</taxon>
        <taxon>Viridiplantae</taxon>
        <taxon>Streptophyta</taxon>
        <taxon>Embryophyta</taxon>
        <taxon>Tracheophyta</taxon>
        <taxon>Spermatophyta</taxon>
        <taxon>Magnoliopsida</taxon>
        <taxon>Liliopsida</taxon>
        <taxon>Poales</taxon>
        <taxon>Poaceae</taxon>
        <taxon>BOP clade</taxon>
        <taxon>Oryzoideae</taxon>
        <taxon>Oryzeae</taxon>
        <taxon>Zizaniinae</taxon>
        <taxon>Zizania</taxon>
    </lineage>
</organism>
<evidence type="ECO:0000313" key="1">
    <source>
        <dbReference type="EMBL" id="KAG8084347.1"/>
    </source>
</evidence>
<dbReference type="EMBL" id="JAAALK010000082">
    <property type="protein sequence ID" value="KAG8084347.1"/>
    <property type="molecule type" value="Genomic_DNA"/>
</dbReference>
<dbReference type="Proteomes" id="UP000729402">
    <property type="component" value="Unassembled WGS sequence"/>
</dbReference>
<reference evidence="1" key="1">
    <citation type="journal article" date="2021" name="bioRxiv">
        <title>Whole Genome Assembly and Annotation of Northern Wild Rice, Zizania palustris L., Supports a Whole Genome Duplication in the Zizania Genus.</title>
        <authorList>
            <person name="Haas M."/>
            <person name="Kono T."/>
            <person name="Macchietto M."/>
            <person name="Millas R."/>
            <person name="McGilp L."/>
            <person name="Shao M."/>
            <person name="Duquette J."/>
            <person name="Hirsch C.N."/>
            <person name="Kimball J."/>
        </authorList>
    </citation>
    <scope>NUCLEOTIDE SEQUENCE</scope>
    <source>
        <tissue evidence="1">Fresh leaf tissue</tissue>
    </source>
</reference>
<accession>A0A8J5W7M8</accession>
<sequence length="88" mass="9325">MGRVLASGGATWCGSQAACGRRATSTHMRRQCVGWHTFGRGAYRPVEHVSAYAAETSGVVRRRQGDVFAAVGFTREEHQLAMGGDAGG</sequence>
<gene>
    <name evidence="1" type="ORF">GUJ93_ZPchr0010g9546</name>
</gene>
<protein>
    <submittedName>
        <fullName evidence="1">Uncharacterized protein</fullName>
    </submittedName>
</protein>
<evidence type="ECO:0000313" key="2">
    <source>
        <dbReference type="Proteomes" id="UP000729402"/>
    </source>
</evidence>
<name>A0A8J5W7M8_ZIZPA</name>
<proteinExistence type="predicted"/>
<dbReference type="AlphaFoldDB" id="A0A8J5W7M8"/>